<evidence type="ECO:0000313" key="2">
    <source>
        <dbReference type="EMBL" id="QXX77543.1"/>
    </source>
</evidence>
<sequence>MSLQPSDLFLLRQGLVDAGMKQEVAENSVKHDIAMLRTELQHDIAMFRIKLTHDIEVRRREMITLVCFILLLVACASLIGIVIKAHFGAPLWQVLLRLAA</sequence>
<keyword evidence="3" id="KW-1185">Reference proteome</keyword>
<keyword evidence="1" id="KW-0472">Membrane</keyword>
<feature type="transmembrane region" description="Helical" evidence="1">
    <location>
        <begin position="62"/>
        <end position="83"/>
    </location>
</feature>
<gene>
    <name evidence="2" type="ORF">FE795_09215</name>
</gene>
<dbReference type="Proteomes" id="UP000826050">
    <property type="component" value="Chromosome"/>
</dbReference>
<name>A0ABX8SRT2_9BURK</name>
<accession>A0ABX8SRT2</accession>
<protein>
    <recommendedName>
        <fullName evidence="4">DUF1640 domain-containing protein</fullName>
    </recommendedName>
</protein>
<proteinExistence type="predicted"/>
<evidence type="ECO:0000313" key="3">
    <source>
        <dbReference type="Proteomes" id="UP000826050"/>
    </source>
</evidence>
<dbReference type="EMBL" id="CP049362">
    <property type="protein sequence ID" value="QXX77543.1"/>
    <property type="molecule type" value="Genomic_DNA"/>
</dbReference>
<keyword evidence="1" id="KW-1133">Transmembrane helix</keyword>
<reference evidence="2 3" key="1">
    <citation type="submission" date="2020-02" db="EMBL/GenBank/DDBJ databases">
        <title>Partial ammonium oxidation to N2 by heterotrophic bacteria.</title>
        <authorList>
            <person name="Wu M."/>
        </authorList>
    </citation>
    <scope>NUCLEOTIDE SEQUENCE [LARGE SCALE GENOMIC DNA]</scope>
    <source>
        <strain evidence="2 3">HO-1</strain>
    </source>
</reference>
<organism evidence="2 3">
    <name type="scientific">Alcaligenes ammonioxydans</name>
    <dbReference type="NCBI Taxonomy" id="2582914"/>
    <lineage>
        <taxon>Bacteria</taxon>
        <taxon>Pseudomonadati</taxon>
        <taxon>Pseudomonadota</taxon>
        <taxon>Betaproteobacteria</taxon>
        <taxon>Burkholderiales</taxon>
        <taxon>Alcaligenaceae</taxon>
        <taxon>Alcaligenes</taxon>
    </lineage>
</organism>
<evidence type="ECO:0008006" key="4">
    <source>
        <dbReference type="Google" id="ProtNLM"/>
    </source>
</evidence>
<evidence type="ECO:0000256" key="1">
    <source>
        <dbReference type="SAM" id="Phobius"/>
    </source>
</evidence>
<dbReference type="RefSeq" id="WP_131070571.1">
    <property type="nucleotide sequence ID" value="NZ_CP049362.1"/>
</dbReference>
<keyword evidence="1" id="KW-0812">Transmembrane</keyword>